<proteinExistence type="predicted"/>
<dbReference type="Proteomes" id="UP001629235">
    <property type="component" value="Unassembled WGS sequence"/>
</dbReference>
<gene>
    <name evidence="1" type="ORF">PQR01_10315</name>
</gene>
<keyword evidence="2" id="KW-1185">Reference proteome</keyword>
<protein>
    <submittedName>
        <fullName evidence="1">Fimbrial protein</fullName>
    </submittedName>
</protein>
<comment type="caution">
    <text evidence="1">The sequence shown here is derived from an EMBL/GenBank/DDBJ whole genome shotgun (WGS) entry which is preliminary data.</text>
</comment>
<evidence type="ECO:0000313" key="1">
    <source>
        <dbReference type="EMBL" id="MFM0103855.1"/>
    </source>
</evidence>
<name>A0ACC7NA20_9BURK</name>
<reference evidence="1 2" key="1">
    <citation type="journal article" date="2024" name="Chem. Sci.">
        <title>Discovery of megapolipeptins by genome mining of a Burkholderiales bacteria collection.</title>
        <authorList>
            <person name="Paulo B.S."/>
            <person name="Recchia M.J.J."/>
            <person name="Lee S."/>
            <person name="Fergusson C.H."/>
            <person name="Romanowski S.B."/>
            <person name="Hernandez A."/>
            <person name="Krull N."/>
            <person name="Liu D.Y."/>
            <person name="Cavanagh H."/>
            <person name="Bos A."/>
            <person name="Gray C.A."/>
            <person name="Murphy B.T."/>
            <person name="Linington R.G."/>
            <person name="Eustaquio A.S."/>
        </authorList>
    </citation>
    <scope>NUCLEOTIDE SEQUENCE [LARGE SCALE GENOMIC DNA]</scope>
    <source>
        <strain evidence="1 2">RL18-126-BIB-B</strain>
    </source>
</reference>
<accession>A0ACC7NA20</accession>
<dbReference type="EMBL" id="JAQQDW010000015">
    <property type="protein sequence ID" value="MFM0103855.1"/>
    <property type="molecule type" value="Genomic_DNA"/>
</dbReference>
<sequence>MKKLTISTVPVAIAALIAIVPAAHAADGTLNFTGNITANSCVINANSPNLNIDLGNVPASALASAGQRAGQSAFQIALTGCTGGSTKVAAKFESGLADPTTGHLPLDASSTAKNVQVAIFDTTDTDNKFGQAPAPSAYQTLTGGAATLNYSAWYAATGAATVGTANANATYTLSYQ</sequence>
<evidence type="ECO:0000313" key="2">
    <source>
        <dbReference type="Proteomes" id="UP001629235"/>
    </source>
</evidence>
<organism evidence="1 2">
    <name type="scientific">Paraburkholderia rhynchosiae</name>
    <dbReference type="NCBI Taxonomy" id="487049"/>
    <lineage>
        <taxon>Bacteria</taxon>
        <taxon>Pseudomonadati</taxon>
        <taxon>Pseudomonadota</taxon>
        <taxon>Betaproteobacteria</taxon>
        <taxon>Burkholderiales</taxon>
        <taxon>Burkholderiaceae</taxon>
        <taxon>Paraburkholderia</taxon>
    </lineage>
</organism>